<accession>A0A6H1UJB1</accession>
<comment type="similarity">
    <text evidence="3 9">Belongs to the peptidase M17 family.</text>
</comment>
<dbReference type="GO" id="GO:0005737">
    <property type="term" value="C:cytoplasm"/>
    <property type="evidence" value="ECO:0007669"/>
    <property type="project" value="UniProtKB-SubCell"/>
</dbReference>
<feature type="active site" evidence="9">
    <location>
        <position position="281"/>
    </location>
</feature>
<feature type="active site" evidence="9">
    <location>
        <position position="355"/>
    </location>
</feature>
<feature type="binding site" evidence="9">
    <location>
        <position position="351"/>
    </location>
    <ligand>
        <name>Mn(2+)</name>
        <dbReference type="ChEBI" id="CHEBI:29035"/>
        <label>1</label>
    </ligand>
</feature>
<dbReference type="InterPro" id="IPR011356">
    <property type="entry name" value="Leucine_aapep/pepB"/>
</dbReference>
<dbReference type="KEGG" id="fes:HER31_18430"/>
<comment type="catalytic activity">
    <reaction evidence="1 9">
        <text>Release of an N-terminal amino acid, Xaa-|-Yaa-, in which Xaa is preferably Leu, but may be other amino acids including Pro although not Arg or Lys, and Yaa may be Pro. Amino acid amides and methyl esters are also readily hydrolyzed, but rates on arylamides are exceedingly low.</text>
        <dbReference type="EC" id="3.4.11.1"/>
    </reaction>
</comment>
<evidence type="ECO:0000256" key="2">
    <source>
        <dbReference type="ARBA" id="ARBA00000967"/>
    </source>
</evidence>
<protein>
    <recommendedName>
        <fullName evidence="9">Probable cytosol aminopeptidase</fullName>
        <ecNumber evidence="9">3.4.11.1</ecNumber>
    </recommendedName>
    <alternativeName>
        <fullName evidence="9">Leucine aminopeptidase</fullName>
        <shortName evidence="9">LAP</shortName>
        <ecNumber evidence="9">3.4.11.10</ecNumber>
    </alternativeName>
    <alternativeName>
        <fullName evidence="9">Leucyl aminopeptidase</fullName>
    </alternativeName>
</protein>
<evidence type="ECO:0000259" key="10">
    <source>
        <dbReference type="PROSITE" id="PS00631"/>
    </source>
</evidence>
<dbReference type="Gene3D" id="3.40.220.10">
    <property type="entry name" value="Leucine Aminopeptidase, subunit E, domain 1"/>
    <property type="match status" value="1"/>
</dbReference>
<keyword evidence="6 9" id="KW-0479">Metal-binding</keyword>
<gene>
    <name evidence="9 11" type="primary">pepA</name>
    <name evidence="11" type="ORF">HER31_18430</name>
</gene>
<dbReference type="FunFam" id="3.40.630.10:FF:000004">
    <property type="entry name" value="Probable cytosol aminopeptidase"/>
    <property type="match status" value="1"/>
</dbReference>
<feature type="binding site" evidence="9">
    <location>
        <position position="274"/>
    </location>
    <ligand>
        <name>Mn(2+)</name>
        <dbReference type="ChEBI" id="CHEBI:29035"/>
        <label>1</label>
    </ligand>
</feature>
<comment type="subcellular location">
    <subcellularLocation>
        <location evidence="9">Cytoplasm</location>
    </subcellularLocation>
</comment>
<evidence type="ECO:0000256" key="1">
    <source>
        <dbReference type="ARBA" id="ARBA00000135"/>
    </source>
</evidence>
<dbReference type="PANTHER" id="PTHR11963:SF23">
    <property type="entry name" value="CYTOSOL AMINOPEPTIDASE"/>
    <property type="match status" value="1"/>
</dbReference>
<evidence type="ECO:0000256" key="5">
    <source>
        <dbReference type="ARBA" id="ARBA00022670"/>
    </source>
</evidence>
<evidence type="ECO:0000256" key="9">
    <source>
        <dbReference type="HAMAP-Rule" id="MF_00181"/>
    </source>
</evidence>
<proteinExistence type="inferred from homology"/>
<feature type="binding site" evidence="9">
    <location>
        <position position="353"/>
    </location>
    <ligand>
        <name>Mn(2+)</name>
        <dbReference type="ChEBI" id="CHEBI:29035"/>
        <label>2</label>
    </ligand>
</feature>
<keyword evidence="5 9" id="KW-0645">Protease</keyword>
<dbReference type="PANTHER" id="PTHR11963">
    <property type="entry name" value="LEUCINE AMINOPEPTIDASE-RELATED"/>
    <property type="match status" value="1"/>
</dbReference>
<dbReference type="EC" id="3.4.11.1" evidence="9"/>
<evidence type="ECO:0000256" key="8">
    <source>
        <dbReference type="ARBA" id="ARBA00023211"/>
    </source>
</evidence>
<dbReference type="GO" id="GO:0006310">
    <property type="term" value="P:DNA recombination"/>
    <property type="evidence" value="ECO:0007669"/>
    <property type="project" value="UniProtKB-ARBA"/>
</dbReference>
<dbReference type="SUPFAM" id="SSF53187">
    <property type="entry name" value="Zn-dependent exopeptidases"/>
    <property type="match status" value="1"/>
</dbReference>
<dbReference type="Proteomes" id="UP000501602">
    <property type="component" value="Chromosome"/>
</dbReference>
<dbReference type="GO" id="GO:0003677">
    <property type="term" value="F:DNA binding"/>
    <property type="evidence" value="ECO:0007669"/>
    <property type="project" value="UniProtKB-ARBA"/>
</dbReference>
<dbReference type="InterPro" id="IPR000819">
    <property type="entry name" value="Peptidase_M17_C"/>
</dbReference>
<keyword evidence="9" id="KW-0963">Cytoplasm</keyword>
<evidence type="ECO:0000313" key="12">
    <source>
        <dbReference type="Proteomes" id="UP000501602"/>
    </source>
</evidence>
<evidence type="ECO:0000313" key="11">
    <source>
        <dbReference type="EMBL" id="QIZ78700.1"/>
    </source>
</evidence>
<dbReference type="PRINTS" id="PR00481">
    <property type="entry name" value="LAMNOPPTDASE"/>
</dbReference>
<dbReference type="Gene3D" id="3.40.630.10">
    <property type="entry name" value="Zn peptidases"/>
    <property type="match status" value="1"/>
</dbReference>
<dbReference type="NCBIfam" id="NF002072">
    <property type="entry name" value="PRK00913.1-1"/>
    <property type="match status" value="1"/>
</dbReference>
<dbReference type="GO" id="GO:0006508">
    <property type="term" value="P:proteolysis"/>
    <property type="evidence" value="ECO:0007669"/>
    <property type="project" value="UniProtKB-KW"/>
</dbReference>
<comment type="catalytic activity">
    <reaction evidence="2 9">
        <text>Release of an N-terminal amino acid, preferentially leucine, but not glutamic or aspartic acids.</text>
        <dbReference type="EC" id="3.4.11.10"/>
    </reaction>
</comment>
<reference evidence="11 12" key="1">
    <citation type="submission" date="2020-04" db="EMBL/GenBank/DDBJ databases">
        <title>Ferrimonas sp. S7 isolated from sea water.</title>
        <authorList>
            <person name="Bae S.S."/>
            <person name="Baek K."/>
        </authorList>
    </citation>
    <scope>NUCLEOTIDE SEQUENCE [LARGE SCALE GENOMIC DNA]</scope>
    <source>
        <strain evidence="11 12">S7</strain>
    </source>
</reference>
<dbReference type="EC" id="3.4.11.10" evidence="9"/>
<keyword evidence="4 9" id="KW-0031">Aminopeptidase</keyword>
<feature type="binding site" evidence="9">
    <location>
        <position position="269"/>
    </location>
    <ligand>
        <name>Mn(2+)</name>
        <dbReference type="ChEBI" id="CHEBI:29035"/>
        <label>2</label>
    </ligand>
</feature>
<feature type="binding site" evidence="9">
    <location>
        <position position="353"/>
    </location>
    <ligand>
        <name>Mn(2+)</name>
        <dbReference type="ChEBI" id="CHEBI:29035"/>
        <label>1</label>
    </ligand>
</feature>
<evidence type="ECO:0000256" key="3">
    <source>
        <dbReference type="ARBA" id="ARBA00009528"/>
    </source>
</evidence>
<name>A0A6H1UJB1_9GAMM</name>
<dbReference type="RefSeq" id="WP_168662915.1">
    <property type="nucleotide sequence ID" value="NZ_CP051180.1"/>
</dbReference>
<evidence type="ECO:0000256" key="6">
    <source>
        <dbReference type="ARBA" id="ARBA00022723"/>
    </source>
</evidence>
<feature type="domain" description="Cytosol aminopeptidase" evidence="10">
    <location>
        <begin position="349"/>
        <end position="356"/>
    </location>
</feature>
<dbReference type="CDD" id="cd00433">
    <property type="entry name" value="Peptidase_M17"/>
    <property type="match status" value="1"/>
</dbReference>
<dbReference type="HAMAP" id="MF_00181">
    <property type="entry name" value="Cytosol_peptidase_M17"/>
    <property type="match status" value="1"/>
</dbReference>
<keyword evidence="8 9" id="KW-0464">Manganese</keyword>
<feature type="binding site" evidence="9">
    <location>
        <position position="274"/>
    </location>
    <ligand>
        <name>Mn(2+)</name>
        <dbReference type="ChEBI" id="CHEBI:29035"/>
        <label>2</label>
    </ligand>
</feature>
<dbReference type="NCBIfam" id="NF002074">
    <property type="entry name" value="PRK00913.1-4"/>
    <property type="match status" value="1"/>
</dbReference>
<dbReference type="EMBL" id="CP051180">
    <property type="protein sequence ID" value="QIZ78700.1"/>
    <property type="molecule type" value="Genomic_DNA"/>
</dbReference>
<comment type="cofactor">
    <cofactor evidence="9">
        <name>Mn(2+)</name>
        <dbReference type="ChEBI" id="CHEBI:29035"/>
    </cofactor>
    <text evidence="9">Binds 2 manganese ions per subunit.</text>
</comment>
<dbReference type="AlphaFoldDB" id="A0A6H1UJB1"/>
<dbReference type="InterPro" id="IPR008283">
    <property type="entry name" value="Peptidase_M17_N"/>
</dbReference>
<dbReference type="InterPro" id="IPR043472">
    <property type="entry name" value="Macro_dom-like"/>
</dbReference>
<feature type="binding site" evidence="9">
    <location>
        <position position="292"/>
    </location>
    <ligand>
        <name>Mn(2+)</name>
        <dbReference type="ChEBI" id="CHEBI:29035"/>
        <label>2</label>
    </ligand>
</feature>
<dbReference type="InterPro" id="IPR023042">
    <property type="entry name" value="Peptidase_M17_leu_NH2_pept"/>
</dbReference>
<dbReference type="SUPFAM" id="SSF52949">
    <property type="entry name" value="Macro domain-like"/>
    <property type="match status" value="1"/>
</dbReference>
<comment type="function">
    <text evidence="9">Presumably involved in the processing and regular turnover of intracellular proteins. Catalyzes the removal of unsubstituted N-terminal amino acids from various peptides.</text>
</comment>
<dbReference type="GO" id="GO:0070006">
    <property type="term" value="F:metalloaminopeptidase activity"/>
    <property type="evidence" value="ECO:0007669"/>
    <property type="project" value="InterPro"/>
</dbReference>
<dbReference type="PROSITE" id="PS00631">
    <property type="entry name" value="CYTOSOL_AP"/>
    <property type="match status" value="1"/>
</dbReference>
<dbReference type="GO" id="GO:0006355">
    <property type="term" value="P:regulation of DNA-templated transcription"/>
    <property type="evidence" value="ECO:0007669"/>
    <property type="project" value="UniProtKB-ARBA"/>
</dbReference>
<evidence type="ECO:0000256" key="4">
    <source>
        <dbReference type="ARBA" id="ARBA00022438"/>
    </source>
</evidence>
<keyword evidence="12" id="KW-1185">Reference proteome</keyword>
<evidence type="ECO:0000256" key="7">
    <source>
        <dbReference type="ARBA" id="ARBA00022801"/>
    </source>
</evidence>
<dbReference type="Pfam" id="PF00883">
    <property type="entry name" value="Peptidase_M17"/>
    <property type="match status" value="1"/>
</dbReference>
<keyword evidence="7 9" id="KW-0378">Hydrolase</keyword>
<dbReference type="FunFam" id="3.40.220.10:FF:000001">
    <property type="entry name" value="Probable cytosol aminopeptidase"/>
    <property type="match status" value="1"/>
</dbReference>
<dbReference type="GO" id="GO:0030145">
    <property type="term" value="F:manganese ion binding"/>
    <property type="evidence" value="ECO:0007669"/>
    <property type="project" value="UniProtKB-UniRule"/>
</dbReference>
<organism evidence="11 12">
    <name type="scientific">Ferrimonas lipolytica</name>
    <dbReference type="NCBI Taxonomy" id="2724191"/>
    <lineage>
        <taxon>Bacteria</taxon>
        <taxon>Pseudomonadati</taxon>
        <taxon>Pseudomonadota</taxon>
        <taxon>Gammaproteobacteria</taxon>
        <taxon>Alteromonadales</taxon>
        <taxon>Ferrimonadaceae</taxon>
        <taxon>Ferrimonas</taxon>
    </lineage>
</organism>
<dbReference type="Pfam" id="PF02789">
    <property type="entry name" value="Peptidase_M17_N"/>
    <property type="match status" value="1"/>
</dbReference>
<sequence>MEFSVKSGSPEKQRSACIVVGVFEPRRLSAVGEQLDKISEGYISNLLRRGDLEGKPGQMLLLHQVPNVLSERVLLVGCGKERELDERQYKQIISKTINTLNDTGSMEAVCFLTELHVKGRDSYWKVRQAVEATNTCLYTFDAMKSKKDETRRPLRKMVFNVPTRRELAIGEKAIAHGMAVSNGNKLCRDVANMPPNVCNPAYLASQAKQIAEKFDKLQVRTVGEEQMAELGMNAYLAVGRGSVNESVMTVMTYNGASDPERKPIVLVGKGLTFDSGGISLKPGEGMDEMKYDMGGAAGVIGAMRALCELDLDINVVAILAGCENMPSSNAYRPGDILTTMSGQTVEVLNTDAEGRLVLCDALTYVEQFDPEVVIDTATLTGACVVALGKHATGMLSNQNSLAHDLVAAGESSGDRCWRLPLWDDYADQLDSPFADMTNLGGKGAGTITAALFLSKFTKKYSWAHLDVAGTAWNSGANKGSTGRPVPILTQYLLGRAGEADSE</sequence>